<gene>
    <name evidence="1" type="ORF">BCPST_005</name>
</gene>
<protein>
    <submittedName>
        <fullName evidence="1">Uncharacterized protein</fullName>
    </submittedName>
</protein>
<sequence>MRGSLKVLTLIIAGFCLLHLYSSWIVEGITK</sequence>
<dbReference type="Proteomes" id="UP000828328">
    <property type="component" value="Segment"/>
</dbReference>
<evidence type="ECO:0000313" key="2">
    <source>
        <dbReference type="Proteomes" id="UP000828328"/>
    </source>
</evidence>
<evidence type="ECO:0000313" key="1">
    <source>
        <dbReference type="EMBL" id="QQO38623.1"/>
    </source>
</evidence>
<organism evidence="1 2">
    <name type="scientific">Bacillus phage BCPST</name>
    <dbReference type="NCBI Taxonomy" id="2801506"/>
    <lineage>
        <taxon>Viruses</taxon>
        <taxon>Duplodnaviria</taxon>
        <taxon>Heunggongvirae</taxon>
        <taxon>Uroviricota</taxon>
        <taxon>Caudoviricetes</taxon>
        <taxon>Sejongvirinae</taxon>
        <taxon>Yihwangvirus</taxon>
        <taxon>Yihwangvirus BCPST</taxon>
    </lineage>
</organism>
<dbReference type="EMBL" id="MW392802">
    <property type="protein sequence ID" value="QQO38623.1"/>
    <property type="molecule type" value="Genomic_DNA"/>
</dbReference>
<keyword evidence="2" id="KW-1185">Reference proteome</keyword>
<name>A0AAE7TQU4_9CAUD</name>
<reference evidence="1" key="1">
    <citation type="submission" date="2020-12" db="EMBL/GenBank/DDBJ databases">
        <authorList>
            <person name="Youbin C."/>
            <person name="Kawngpyo K."/>
        </authorList>
    </citation>
    <scope>NUCLEOTIDE SEQUENCE</scope>
</reference>
<proteinExistence type="predicted"/>
<accession>A0AAE7TQU4</accession>